<dbReference type="Proteomes" id="UP000789702">
    <property type="component" value="Unassembled WGS sequence"/>
</dbReference>
<comment type="caution">
    <text evidence="1">The sequence shown here is derived from an EMBL/GenBank/DDBJ whole genome shotgun (WGS) entry which is preliminary data.</text>
</comment>
<dbReference type="EMBL" id="CAJVPU010005396">
    <property type="protein sequence ID" value="CAG8547065.1"/>
    <property type="molecule type" value="Genomic_DNA"/>
</dbReference>
<name>A0ACA9LST5_9GLOM</name>
<gene>
    <name evidence="1" type="ORF">DHETER_LOCUS5055</name>
</gene>
<protein>
    <submittedName>
        <fullName evidence="1">6514_t:CDS:1</fullName>
    </submittedName>
</protein>
<evidence type="ECO:0000313" key="1">
    <source>
        <dbReference type="EMBL" id="CAG8547065.1"/>
    </source>
</evidence>
<sequence length="403" mass="47903">MSDFSDIETNFRLDSAQLHLTYTKCDLDLEDILNYVKSQCESKKKIVMNYVVVREPHPDGILRIHAYFQLCSKISIRDPRFFDIEIYNYDKKYRANVEGVRTSKKVKEYIMKDEDYISNMKIDTLNKAIYMVNSGTTIREIAIKCPKTYVKSGRGLENLKARVDEKNFKFKKPFVEVHYGDKNCGKSSYTELYPDDIAYRFDEGYFDGYDGQEILILDEFNGSQLKLAVFLKIMSGQQRRFNIKGKKVINNVRHIIITSNKHYTEWYERNKYDMGQSEWRIECIWHYRHIENVQSFSQRKIERNPYTFTNKKKILAYLKKIDYPKKFPESLSHDEKVFVEGYIGIPYDPKFDEDSSDDNESSEDVVRNNASILQKNFDNTSGNNKRKRDDFNKFEHMKRKKIQ</sequence>
<evidence type="ECO:0000313" key="2">
    <source>
        <dbReference type="Proteomes" id="UP000789702"/>
    </source>
</evidence>
<reference evidence="1" key="1">
    <citation type="submission" date="2021-06" db="EMBL/GenBank/DDBJ databases">
        <authorList>
            <person name="Kallberg Y."/>
            <person name="Tangrot J."/>
            <person name="Rosling A."/>
        </authorList>
    </citation>
    <scope>NUCLEOTIDE SEQUENCE</scope>
    <source>
        <strain evidence="1">IL203A</strain>
    </source>
</reference>
<accession>A0ACA9LST5</accession>
<organism evidence="1 2">
    <name type="scientific">Dentiscutata heterogama</name>
    <dbReference type="NCBI Taxonomy" id="1316150"/>
    <lineage>
        <taxon>Eukaryota</taxon>
        <taxon>Fungi</taxon>
        <taxon>Fungi incertae sedis</taxon>
        <taxon>Mucoromycota</taxon>
        <taxon>Glomeromycotina</taxon>
        <taxon>Glomeromycetes</taxon>
        <taxon>Diversisporales</taxon>
        <taxon>Gigasporaceae</taxon>
        <taxon>Dentiscutata</taxon>
    </lineage>
</organism>
<keyword evidence="2" id="KW-1185">Reference proteome</keyword>
<proteinExistence type="predicted"/>